<proteinExistence type="predicted"/>
<name>A0A0G4L7R9_VERLO</name>
<evidence type="ECO:0000256" key="1">
    <source>
        <dbReference type="SAM" id="MobiDB-lite"/>
    </source>
</evidence>
<dbReference type="Proteomes" id="UP000045706">
    <property type="component" value="Unassembled WGS sequence"/>
</dbReference>
<evidence type="ECO:0000313" key="3">
    <source>
        <dbReference type="Proteomes" id="UP000045706"/>
    </source>
</evidence>
<dbReference type="AlphaFoldDB" id="A0A0G4L7R9"/>
<protein>
    <submittedName>
        <fullName evidence="2">Uncharacterized protein</fullName>
    </submittedName>
</protein>
<organism evidence="2 3">
    <name type="scientific">Verticillium longisporum</name>
    <name type="common">Verticillium dahliae var. longisporum</name>
    <dbReference type="NCBI Taxonomy" id="100787"/>
    <lineage>
        <taxon>Eukaryota</taxon>
        <taxon>Fungi</taxon>
        <taxon>Dikarya</taxon>
        <taxon>Ascomycota</taxon>
        <taxon>Pezizomycotina</taxon>
        <taxon>Sordariomycetes</taxon>
        <taxon>Hypocreomycetidae</taxon>
        <taxon>Glomerellales</taxon>
        <taxon>Plectosphaerellaceae</taxon>
        <taxon>Verticillium</taxon>
    </lineage>
</organism>
<reference evidence="3" key="1">
    <citation type="submission" date="2015-05" db="EMBL/GenBank/DDBJ databases">
        <authorList>
            <person name="Fogelqvist Johan"/>
        </authorList>
    </citation>
    <scope>NUCLEOTIDE SEQUENCE [LARGE SCALE GENOMIC DNA]</scope>
</reference>
<dbReference type="EMBL" id="CVQI01008557">
    <property type="protein sequence ID" value="CRK18011.1"/>
    <property type="molecule type" value="Genomic_DNA"/>
</dbReference>
<gene>
    <name evidence="2" type="ORF">BN1723_011472</name>
</gene>
<sequence>MVLLSVVDHMARNTSMARRALSPDEGPPAWRRHSLLTGGVRRPGWEDGCGESPVQGAERRWKSRRDSEHMHLNLHRRAGQLRKVKGRALRDACSSPAMAEGRCWQS</sequence>
<feature type="compositionally biased region" description="Basic and acidic residues" evidence="1">
    <location>
        <begin position="57"/>
        <end position="71"/>
    </location>
</feature>
<evidence type="ECO:0000313" key="2">
    <source>
        <dbReference type="EMBL" id="CRK18011.1"/>
    </source>
</evidence>
<feature type="region of interest" description="Disordered" evidence="1">
    <location>
        <begin position="41"/>
        <end position="75"/>
    </location>
</feature>
<accession>A0A0G4L7R9</accession>